<dbReference type="HOGENOM" id="CLU_2386354_0_0_1"/>
<dbReference type="InParanoid" id="H0ECR2"/>
<protein>
    <submittedName>
        <fullName evidence="1">Uncharacterized protein</fullName>
    </submittedName>
</protein>
<proteinExistence type="predicted"/>
<name>H0ECR2_GLAL7</name>
<sequence>MAQFKRWRTRITGVLPGRSKKEVEERRLKYAHIDQAVYNMMSGIVSGFEAAELQKAAFVAAGQSAHENENPYQFGFNSALDLYRTFYQKSYRSK</sequence>
<dbReference type="OrthoDB" id="434258at2759"/>
<accession>H0ECR2</accession>
<dbReference type="AlphaFoldDB" id="H0ECR2"/>
<keyword evidence="2" id="KW-1185">Reference proteome</keyword>
<dbReference type="Proteomes" id="UP000005446">
    <property type="component" value="Unassembled WGS sequence"/>
</dbReference>
<organism evidence="1 2">
    <name type="scientific">Glarea lozoyensis (strain ATCC 74030 / MF5533)</name>
    <dbReference type="NCBI Taxonomy" id="1104152"/>
    <lineage>
        <taxon>Eukaryota</taxon>
        <taxon>Fungi</taxon>
        <taxon>Dikarya</taxon>
        <taxon>Ascomycota</taxon>
        <taxon>Pezizomycotina</taxon>
        <taxon>Leotiomycetes</taxon>
        <taxon>Helotiales</taxon>
        <taxon>Helotiaceae</taxon>
        <taxon>Glarea</taxon>
    </lineage>
</organism>
<comment type="caution">
    <text evidence="1">The sequence shown here is derived from an EMBL/GenBank/DDBJ whole genome shotgun (WGS) entry which is preliminary data.</text>
</comment>
<dbReference type="EMBL" id="AGUE01000006">
    <property type="protein sequence ID" value="EHL03566.1"/>
    <property type="molecule type" value="Genomic_DNA"/>
</dbReference>
<reference evidence="1 2" key="1">
    <citation type="journal article" date="2012" name="Eukaryot. Cell">
        <title>Genome sequence of the fungus Glarea lozoyensis: the first genome sequence of a species from the Helotiaceae family.</title>
        <authorList>
            <person name="Youssar L."/>
            <person name="Gruening B.A."/>
            <person name="Erxleben A."/>
            <person name="Guenther S."/>
            <person name="Huettel W."/>
        </authorList>
    </citation>
    <scope>NUCLEOTIDE SEQUENCE [LARGE SCALE GENOMIC DNA]</scope>
    <source>
        <strain evidence="2">ATCC 74030 / MF5533</strain>
    </source>
</reference>
<gene>
    <name evidence="1" type="ORF">M7I_0207</name>
</gene>
<evidence type="ECO:0000313" key="2">
    <source>
        <dbReference type="Proteomes" id="UP000005446"/>
    </source>
</evidence>
<evidence type="ECO:0000313" key="1">
    <source>
        <dbReference type="EMBL" id="EHL03566.1"/>
    </source>
</evidence>